<dbReference type="STRING" id="8010.ENSELUP00000038847"/>
<protein>
    <recommendedName>
        <fullName evidence="6">Cystatin fetuin-B-type domain-containing protein</fullName>
    </recommendedName>
</protein>
<reference evidence="7" key="2">
    <citation type="submission" date="2020-02" db="EMBL/GenBank/DDBJ databases">
        <title>Esox lucius (northern pike) genome, fEsoLuc1, primary haplotype.</title>
        <authorList>
            <person name="Myers G."/>
            <person name="Karagic N."/>
            <person name="Meyer A."/>
            <person name="Pippel M."/>
            <person name="Reichard M."/>
            <person name="Winkler S."/>
            <person name="Tracey A."/>
            <person name="Sims Y."/>
            <person name="Howe K."/>
            <person name="Rhie A."/>
            <person name="Formenti G."/>
            <person name="Durbin R."/>
            <person name="Fedrigo O."/>
            <person name="Jarvis E.D."/>
        </authorList>
    </citation>
    <scope>NUCLEOTIDE SEQUENCE [LARGE SCALE GENOMIC DNA]</scope>
</reference>
<dbReference type="InterPro" id="IPR000010">
    <property type="entry name" value="Cystatin_dom"/>
</dbReference>
<dbReference type="KEGG" id="els:105011984"/>
<feature type="domain" description="Cystatin fetuin-B-type" evidence="6">
    <location>
        <begin position="18"/>
        <end position="131"/>
    </location>
</feature>
<evidence type="ECO:0000256" key="5">
    <source>
        <dbReference type="SAM" id="SignalP"/>
    </source>
</evidence>
<keyword evidence="2" id="KW-1015">Disulfide bond</keyword>
<keyword evidence="3" id="KW-0325">Glycoprotein</keyword>
<dbReference type="PROSITE" id="PS51530">
    <property type="entry name" value="CYSTATIN_FETUIN_B"/>
    <property type="match status" value="1"/>
</dbReference>
<dbReference type="SUPFAM" id="SSF54403">
    <property type="entry name" value="Cystatin/monellin"/>
    <property type="match status" value="1"/>
</dbReference>
<name>A0A3P9ADM3_ESOLU</name>
<dbReference type="PANTHER" id="PTHR13814">
    <property type="entry name" value="FETUIN"/>
    <property type="match status" value="1"/>
</dbReference>
<accession>A0A3P9ADM3</accession>
<evidence type="ECO:0000256" key="2">
    <source>
        <dbReference type="ARBA" id="ARBA00023157"/>
    </source>
</evidence>
<dbReference type="GO" id="GO:0004869">
    <property type="term" value="F:cysteine-type endopeptidase inhibitor activity"/>
    <property type="evidence" value="ECO:0007669"/>
    <property type="project" value="InterPro"/>
</dbReference>
<evidence type="ECO:0000256" key="3">
    <source>
        <dbReference type="ARBA" id="ARBA00023180"/>
    </source>
</evidence>
<dbReference type="OrthoDB" id="9941887at2759"/>
<reference evidence="7" key="4">
    <citation type="submission" date="2025-09" db="UniProtKB">
        <authorList>
            <consortium name="Ensembl"/>
        </authorList>
    </citation>
    <scope>IDENTIFICATION</scope>
</reference>
<dbReference type="AlphaFoldDB" id="A0A3P9ADM3"/>
<dbReference type="GeneID" id="105011984"/>
<dbReference type="GO" id="GO:0005576">
    <property type="term" value="C:extracellular region"/>
    <property type="evidence" value="ECO:0007669"/>
    <property type="project" value="TreeGrafter"/>
</dbReference>
<keyword evidence="1 5" id="KW-0732">Signal</keyword>
<dbReference type="InParanoid" id="A0A3P9ADM3"/>
<keyword evidence="8" id="KW-1185">Reference proteome</keyword>
<dbReference type="Ensembl" id="ENSELUT00000029670.3">
    <property type="protein sequence ID" value="ENSELUP00000038847.1"/>
    <property type="gene ID" value="ENSELUG00000018806.3"/>
</dbReference>
<dbReference type="GeneTree" id="ENSGT00950000182930"/>
<dbReference type="InterPro" id="IPR025764">
    <property type="entry name" value="Cystatin_Fetuin_B"/>
</dbReference>
<dbReference type="Gene3D" id="3.10.450.10">
    <property type="match status" value="2"/>
</dbReference>
<dbReference type="RefSeq" id="XP_010870820.1">
    <property type="nucleotide sequence ID" value="XM_010872518.5"/>
</dbReference>
<sequence>MKIEIFPAIFLLTNLLCALALIKLSPVPCNNKPVEKLSKLAITYINEDRTEGYKFALNRISNVHLHAQGPAGNVYYLLLDVLETKCHVRSPKPWKRCDVRPFMETQISGSCNTTILHTAGGYSYLYSYDCTLMPDPPEKLQQTCPTCPLLLPVDSPKAVHAAGLTLLRFNTQSTLPTSMALQNLTRASVQNKPVPATYVEYTVQECRKAYVGMCVPADKRGDPAGFCMGAVYGDIGQPDVEVSCEIFHPQGTDVVYDATRPQPPMISEVATLVPDIPISVTKVPVIIPSSSTASPPILDDSQPPLFDFVPPSSSESQETPGFPLSPYSPGVPDSSSEEYGGTVVRPPFNFRYRPLRRRRHSSVTAKPPHTPVFLAEFPSSPSPFRSCPGLSRYTTA</sequence>
<dbReference type="PANTHER" id="PTHR13814:SF15">
    <property type="entry name" value="SI:CH211-262H13.5"/>
    <property type="match status" value="1"/>
</dbReference>
<feature type="region of interest" description="Disordered" evidence="4">
    <location>
        <begin position="294"/>
        <end position="347"/>
    </location>
</feature>
<evidence type="ECO:0000313" key="7">
    <source>
        <dbReference type="Ensembl" id="ENSELUP00000038847.1"/>
    </source>
</evidence>
<dbReference type="InterPro" id="IPR046350">
    <property type="entry name" value="Cystatin_sf"/>
</dbReference>
<dbReference type="Bgee" id="ENSELUG00000018806">
    <property type="expression patterns" value="Expressed in liver and 2 other cell types or tissues"/>
</dbReference>
<dbReference type="SMART" id="SM00043">
    <property type="entry name" value="CY"/>
    <property type="match status" value="1"/>
</dbReference>
<reference evidence="8" key="1">
    <citation type="journal article" date="2014" name="PLoS ONE">
        <title>The genome and linkage map of the northern pike (Esox lucius): conserved synteny revealed between the salmonid sister group and the Neoteleostei.</title>
        <authorList>
            <person name="Rondeau E.B."/>
            <person name="Minkley D.R."/>
            <person name="Leong J.S."/>
            <person name="Messmer A.M."/>
            <person name="Jantzen J.R."/>
            <person name="von Schalburg K.R."/>
            <person name="Lemon C."/>
            <person name="Bird N.H."/>
            <person name="Koop B.F."/>
        </authorList>
    </citation>
    <scope>NUCLEOTIDE SEQUENCE</scope>
</reference>
<evidence type="ECO:0000256" key="4">
    <source>
        <dbReference type="SAM" id="MobiDB-lite"/>
    </source>
</evidence>
<evidence type="ECO:0000313" key="8">
    <source>
        <dbReference type="Proteomes" id="UP000265140"/>
    </source>
</evidence>
<dbReference type="OMA" id="SCEMFKV"/>
<dbReference type="InterPro" id="IPR050735">
    <property type="entry name" value="Kininogen_Fetuin_HRG"/>
</dbReference>
<dbReference type="Proteomes" id="UP000265140">
    <property type="component" value="Chromosome 8"/>
</dbReference>
<feature type="chain" id="PRO_5018228224" description="Cystatin fetuin-B-type domain-containing protein" evidence="5">
    <location>
        <begin position="21"/>
        <end position="396"/>
    </location>
</feature>
<dbReference type="FunCoup" id="A0A3P9ADM3">
    <property type="interactions" value="14"/>
</dbReference>
<feature type="signal peptide" evidence="5">
    <location>
        <begin position="1"/>
        <end position="20"/>
    </location>
</feature>
<reference evidence="7" key="3">
    <citation type="submission" date="2025-08" db="UniProtKB">
        <authorList>
            <consortium name="Ensembl"/>
        </authorList>
    </citation>
    <scope>IDENTIFICATION</scope>
</reference>
<organism evidence="7 8">
    <name type="scientific">Esox lucius</name>
    <name type="common">Northern pike</name>
    <dbReference type="NCBI Taxonomy" id="8010"/>
    <lineage>
        <taxon>Eukaryota</taxon>
        <taxon>Metazoa</taxon>
        <taxon>Chordata</taxon>
        <taxon>Craniata</taxon>
        <taxon>Vertebrata</taxon>
        <taxon>Euteleostomi</taxon>
        <taxon>Actinopterygii</taxon>
        <taxon>Neopterygii</taxon>
        <taxon>Teleostei</taxon>
        <taxon>Protacanthopterygii</taxon>
        <taxon>Esociformes</taxon>
        <taxon>Esocidae</taxon>
        <taxon>Esox</taxon>
    </lineage>
</organism>
<evidence type="ECO:0000256" key="1">
    <source>
        <dbReference type="ARBA" id="ARBA00022729"/>
    </source>
</evidence>
<proteinExistence type="predicted"/>
<evidence type="ECO:0000259" key="6">
    <source>
        <dbReference type="PROSITE" id="PS51530"/>
    </source>
</evidence>
<dbReference type="Pfam" id="PF00031">
    <property type="entry name" value="Cystatin"/>
    <property type="match status" value="1"/>
</dbReference>